<feature type="compositionally biased region" description="Low complexity" evidence="2">
    <location>
        <begin position="113"/>
        <end position="149"/>
    </location>
</feature>
<dbReference type="PROSITE" id="PS01187">
    <property type="entry name" value="EGF_CA"/>
    <property type="match status" value="1"/>
</dbReference>
<evidence type="ECO:0000256" key="2">
    <source>
        <dbReference type="SAM" id="MobiDB-lite"/>
    </source>
</evidence>
<proteinExistence type="predicted"/>
<keyword evidence="3" id="KW-0732">Signal</keyword>
<evidence type="ECO:0008006" key="6">
    <source>
        <dbReference type="Google" id="ProtNLM"/>
    </source>
</evidence>
<feature type="signal peptide" evidence="3">
    <location>
        <begin position="1"/>
        <end position="18"/>
    </location>
</feature>
<evidence type="ECO:0000313" key="4">
    <source>
        <dbReference type="EMBL" id="KAL2822998.1"/>
    </source>
</evidence>
<feature type="chain" id="PRO_5047365169" description="GPI anchored serine-threonine rich protein" evidence="3">
    <location>
        <begin position="19"/>
        <end position="177"/>
    </location>
</feature>
<gene>
    <name evidence="4" type="ORF">BJX63DRAFT_376045</name>
</gene>
<evidence type="ECO:0000256" key="3">
    <source>
        <dbReference type="SAM" id="SignalP"/>
    </source>
</evidence>
<dbReference type="InterPro" id="IPR018097">
    <property type="entry name" value="EGF_Ca-bd_CS"/>
</dbReference>
<evidence type="ECO:0000256" key="1">
    <source>
        <dbReference type="ARBA" id="ARBA00023157"/>
    </source>
</evidence>
<organism evidence="4 5">
    <name type="scientific">Aspergillus granulosus</name>
    <dbReference type="NCBI Taxonomy" id="176169"/>
    <lineage>
        <taxon>Eukaryota</taxon>
        <taxon>Fungi</taxon>
        <taxon>Dikarya</taxon>
        <taxon>Ascomycota</taxon>
        <taxon>Pezizomycotina</taxon>
        <taxon>Eurotiomycetes</taxon>
        <taxon>Eurotiomycetidae</taxon>
        <taxon>Eurotiales</taxon>
        <taxon>Aspergillaceae</taxon>
        <taxon>Aspergillus</taxon>
        <taxon>Aspergillus subgen. Nidulantes</taxon>
    </lineage>
</organism>
<feature type="region of interest" description="Disordered" evidence="2">
    <location>
        <begin position="110"/>
        <end position="149"/>
    </location>
</feature>
<comment type="caution">
    <text evidence="4">The sequence shown here is derived from an EMBL/GenBank/DDBJ whole genome shotgun (WGS) entry which is preliminary data.</text>
</comment>
<evidence type="ECO:0000313" key="5">
    <source>
        <dbReference type="Proteomes" id="UP001610334"/>
    </source>
</evidence>
<keyword evidence="1" id="KW-1015">Disulfide bond</keyword>
<sequence>MHASVLVLGAMLGSHALASHGLLPLPVYHNLKRQVGNAFDPAETEECSPDWPICGTSPYCYNTAEDYTCCPGEEHVCPPGSYCLSNPYCCPDEYDPESCADMYGITLEPTPTPTSTTSTSSTPVIPTTTTTPSSSSSAVPPTETPESPEFTGAANVRLAGSAAAVVGWLGFFGNLLI</sequence>
<keyword evidence="5" id="KW-1185">Reference proteome</keyword>
<reference evidence="4 5" key="1">
    <citation type="submission" date="2024-07" db="EMBL/GenBank/DDBJ databases">
        <title>Section-level genome sequencing and comparative genomics of Aspergillus sections Usti and Cavernicolus.</title>
        <authorList>
            <consortium name="Lawrence Berkeley National Laboratory"/>
            <person name="Nybo J.L."/>
            <person name="Vesth T.C."/>
            <person name="Theobald S."/>
            <person name="Frisvad J.C."/>
            <person name="Larsen T.O."/>
            <person name="Kjaerboelling I."/>
            <person name="Rothschild-Mancinelli K."/>
            <person name="Lyhne E.K."/>
            <person name="Kogle M.E."/>
            <person name="Barry K."/>
            <person name="Clum A."/>
            <person name="Na H."/>
            <person name="Ledsgaard L."/>
            <person name="Lin J."/>
            <person name="Lipzen A."/>
            <person name="Kuo A."/>
            <person name="Riley R."/>
            <person name="Mondo S."/>
            <person name="Labutti K."/>
            <person name="Haridas S."/>
            <person name="Pangalinan J."/>
            <person name="Salamov A.A."/>
            <person name="Simmons B.A."/>
            <person name="Magnuson J.K."/>
            <person name="Chen J."/>
            <person name="Drula E."/>
            <person name="Henrissat B."/>
            <person name="Wiebenga A."/>
            <person name="Lubbers R.J."/>
            <person name="Gomes A.C."/>
            <person name="Makela M.R."/>
            <person name="Stajich J."/>
            <person name="Grigoriev I.V."/>
            <person name="Mortensen U.H."/>
            <person name="De Vries R.P."/>
            <person name="Baker S.E."/>
            <person name="Andersen M.R."/>
        </authorList>
    </citation>
    <scope>NUCLEOTIDE SEQUENCE [LARGE SCALE GENOMIC DNA]</scope>
    <source>
        <strain evidence="4 5">CBS 588.65</strain>
    </source>
</reference>
<protein>
    <recommendedName>
        <fullName evidence="6">GPI anchored serine-threonine rich protein</fullName>
    </recommendedName>
</protein>
<accession>A0ABR4I5H0</accession>
<dbReference type="Proteomes" id="UP001610334">
    <property type="component" value="Unassembled WGS sequence"/>
</dbReference>
<dbReference type="EMBL" id="JBFXLT010000001">
    <property type="protein sequence ID" value="KAL2822998.1"/>
    <property type="molecule type" value="Genomic_DNA"/>
</dbReference>
<name>A0ABR4I5H0_9EURO</name>